<dbReference type="InterPro" id="IPR016753">
    <property type="entry name" value="PBSX_Firmicutes"/>
</dbReference>
<accession>A0A9D2SKR8</accession>
<reference evidence="2" key="1">
    <citation type="journal article" date="2021" name="PeerJ">
        <title>Extensive microbial diversity within the chicken gut microbiome revealed by metagenomics and culture.</title>
        <authorList>
            <person name="Gilroy R."/>
            <person name="Ravi A."/>
            <person name="Getino M."/>
            <person name="Pursley I."/>
            <person name="Horton D.L."/>
            <person name="Alikhan N.F."/>
            <person name="Baker D."/>
            <person name="Gharbi K."/>
            <person name="Hall N."/>
            <person name="Watson M."/>
            <person name="Adriaenssens E.M."/>
            <person name="Foster-Nyarko E."/>
            <person name="Jarju S."/>
            <person name="Secka A."/>
            <person name="Antonio M."/>
            <person name="Oren A."/>
            <person name="Chaudhuri R.R."/>
            <person name="La Ragione R."/>
            <person name="Hildebrand F."/>
            <person name="Pallen M.J."/>
        </authorList>
    </citation>
    <scope>NUCLEOTIDE SEQUENCE</scope>
    <source>
        <strain evidence="2">ChiSxjej6B18-287</strain>
    </source>
</reference>
<protein>
    <submittedName>
        <fullName evidence="2">Phage portal protein</fullName>
    </submittedName>
</protein>
<comment type="caution">
    <text evidence="2">The sequence shown here is derived from an EMBL/GenBank/DDBJ whole genome shotgun (WGS) entry which is preliminary data.</text>
</comment>
<reference evidence="2" key="2">
    <citation type="submission" date="2021-04" db="EMBL/GenBank/DDBJ databases">
        <authorList>
            <person name="Gilroy R."/>
        </authorList>
    </citation>
    <scope>NUCLEOTIDE SEQUENCE</scope>
    <source>
        <strain evidence="2">ChiSxjej6B18-287</strain>
    </source>
</reference>
<dbReference type="InterPro" id="IPR006430">
    <property type="entry name" value="Phage_portal_PBSX"/>
</dbReference>
<dbReference type="PIRSF" id="PIRSF019260">
    <property type="entry name" value="PBSX_XkdE_prd"/>
    <property type="match status" value="1"/>
</dbReference>
<sequence>MATKGNKKVGKVKATIIKANDLKPEDNNIKKADVSTQITKESVYNAGEWIEPSLNLEGFKVLVNESSILPQCIRAYKNNIAGFGIGIRYTVDDVETPEMAAEYKRAEEIIELLNTEQDTKEVFEDLIEAREKYGIAYLEVIRNLAREVTQIEFIRDTASIRKTQPLMPYIETPYYHHGMETMRRKKYMKYRQMVGGKTVYFKEFGDPRTMDNRTGEYIGDGESLERQYQANEIMEFAIGTEPYGEIRWIGQILGVDGSRAAENLNNNYFRNGRHTPLMIMVKGGTLTDESFDKLKEYMNDIKGEAGQHSFLVLEAENVDSRSEFEDEKRPEIEVKDLASILQKDELFQDYLENNRKRVQSAFLLPDLYVGYTTDFNRATAQTAMEVTEEQVFQPERKSLAWAINNRLLNCYRFKYVEVYFMEPDISNPDDLYKMLTVLSNAGGVTPDFAHEMICDVTGKPSENYTEEWGKVPVAVSKIKAQGSGMDLDFDGMIQQLSGQIQKASKNRESDELVAVMKEVRRVLSDIQKQK</sequence>
<organism evidence="2 3">
    <name type="scientific">Candidatus Blautia merdigallinarum</name>
    <dbReference type="NCBI Taxonomy" id="2838495"/>
    <lineage>
        <taxon>Bacteria</taxon>
        <taxon>Bacillati</taxon>
        <taxon>Bacillota</taxon>
        <taxon>Clostridia</taxon>
        <taxon>Lachnospirales</taxon>
        <taxon>Lachnospiraceae</taxon>
        <taxon>Blautia</taxon>
    </lineage>
</organism>
<evidence type="ECO:0000256" key="1">
    <source>
        <dbReference type="ARBA" id="ARBA00006799"/>
    </source>
</evidence>
<dbReference type="AlphaFoldDB" id="A0A9D2SKR8"/>
<gene>
    <name evidence="2" type="ORF">H9935_06445</name>
</gene>
<comment type="similarity">
    <text evidence="1">Belongs to the phage portal family. PBSX subfamily.</text>
</comment>
<dbReference type="Pfam" id="PF04860">
    <property type="entry name" value="Phage_portal"/>
    <property type="match status" value="1"/>
</dbReference>
<dbReference type="NCBIfam" id="TIGR01540">
    <property type="entry name" value="portal_PBSX"/>
    <property type="match status" value="1"/>
</dbReference>
<evidence type="ECO:0000313" key="3">
    <source>
        <dbReference type="Proteomes" id="UP000823893"/>
    </source>
</evidence>
<dbReference type="InterPro" id="IPR006944">
    <property type="entry name" value="Phage/GTA_portal"/>
</dbReference>
<evidence type="ECO:0000313" key="2">
    <source>
        <dbReference type="EMBL" id="HJC10440.1"/>
    </source>
</evidence>
<dbReference type="Proteomes" id="UP000823893">
    <property type="component" value="Unassembled WGS sequence"/>
</dbReference>
<dbReference type="EMBL" id="DWWV01000081">
    <property type="protein sequence ID" value="HJC10440.1"/>
    <property type="molecule type" value="Genomic_DNA"/>
</dbReference>
<proteinExistence type="inferred from homology"/>
<name>A0A9D2SKR8_9FIRM</name>